<dbReference type="RefSeq" id="XP_038738278.1">
    <property type="nucleotide sequence ID" value="XM_038870917.1"/>
</dbReference>
<dbReference type="Gene3D" id="1.20.120.1020">
    <property type="entry name" value="Prion-inhibition and propagation, HeLo domain"/>
    <property type="match status" value="1"/>
</dbReference>
<feature type="compositionally biased region" description="Basic and acidic residues" evidence="1">
    <location>
        <begin position="254"/>
        <end position="265"/>
    </location>
</feature>
<proteinExistence type="predicted"/>
<dbReference type="EMBL" id="RCSW01000001">
    <property type="protein sequence ID" value="KAF7955148.1"/>
    <property type="molecule type" value="Genomic_DNA"/>
</dbReference>
<dbReference type="SUPFAM" id="SSF56112">
    <property type="entry name" value="Protein kinase-like (PK-like)"/>
    <property type="match status" value="1"/>
</dbReference>
<protein>
    <recommendedName>
        <fullName evidence="2">Prion-inhibition and propagation HeLo domain-containing protein</fullName>
    </recommendedName>
</protein>
<reference evidence="3 4" key="1">
    <citation type="journal article" date="2020" name="Genome Biol. Evol.">
        <title>Comparative genomics of Sclerotiniaceae.</title>
        <authorList>
            <person name="Valero Jimenez C.A."/>
            <person name="Steentjes M."/>
            <person name="Scholten O.E."/>
            <person name="Van Kan J.A.L."/>
        </authorList>
    </citation>
    <scope>NUCLEOTIDE SEQUENCE [LARGE SCALE GENOMIC DNA]</scope>
    <source>
        <strain evidence="3 4">MUCL 94</strain>
    </source>
</reference>
<dbReference type="GeneID" id="62143996"/>
<dbReference type="InterPro" id="IPR038305">
    <property type="entry name" value="HeLo_sf"/>
</dbReference>
<feature type="compositionally biased region" description="Polar residues" evidence="1">
    <location>
        <begin position="266"/>
        <end position="281"/>
    </location>
</feature>
<dbReference type="InterPro" id="IPR029498">
    <property type="entry name" value="HeLo_dom"/>
</dbReference>
<sequence length="700" mass="79590">MEVAGFAIGAASVASIFQTCVHGYRTLDTAMKLGNTIVTLNIQFRIEGIRLLMWGRYWGLVEGIETIPIDSRKVNDITLLDTVDEDHEIPGLKSLTFEILGRINEALDEWKRIGQKCEKLKENQGTASATEFMAPKPRISAHRLLAKISAKYSAKEKECLLKDKTGLEELLSRLTNLNDSLQKLFPRREKHSLMRGLTGEIVGAIEESKLKYGSDSNFMEVELEHLIDHNDTKAAEIILLRHENKSQIPELLGNDEKNEVRESEGHTSPSPFTKSSTWAKNGQKSMQIPTSDFASFSEPKLQYYHANKSLYVPLPRTMAVYAPLSKDDSDIFAQHFVGNSTNEQFKQVSTISLKADSAQSVLIEWRLAAAETHYYELSLDDLLLRRYHIAHLLHRTFDTDADFRMLDCIGYTTTTGHTPEGGSHELVGFVYRIPPFASTVSLPVTLKDLLSEAYASESPKVPSLNQRFRLSHSLAAALYQLQCAGWVHRKISSYNIIFFRDQGTGEVDLSHPFLVGWQYSRPDDERYSSPSEGSQIGIADLDMYVHIARIIHKRSELHFPRFRPSFDIYSLGIVLLELGFWEPIMTLATPSERVAMTRWEVFAHKPRGNTIGPACSWWKTIWEVAKKELAPEMGDAYRDAVLFCLRGNDHERDIWTGAEANGSNFREMVEKRYPNREFSEVGIEKEFYWKVVKTLEAVRI</sequence>
<dbReference type="AlphaFoldDB" id="A0A9P5J077"/>
<keyword evidence="4" id="KW-1185">Reference proteome</keyword>
<dbReference type="InterPro" id="IPR011009">
    <property type="entry name" value="Kinase-like_dom_sf"/>
</dbReference>
<dbReference type="PANTHER" id="PTHR37542">
    <property type="entry name" value="HELO DOMAIN-CONTAINING PROTEIN-RELATED"/>
    <property type="match status" value="1"/>
</dbReference>
<dbReference type="Proteomes" id="UP000710849">
    <property type="component" value="Unassembled WGS sequence"/>
</dbReference>
<evidence type="ECO:0000256" key="1">
    <source>
        <dbReference type="SAM" id="MobiDB-lite"/>
    </source>
</evidence>
<gene>
    <name evidence="3" type="ORF">EAE97_000407</name>
</gene>
<accession>A0A9P5J077</accession>
<name>A0A9P5J077_9HELO</name>
<evidence type="ECO:0000313" key="3">
    <source>
        <dbReference type="EMBL" id="KAF7955148.1"/>
    </source>
</evidence>
<dbReference type="Pfam" id="PF14479">
    <property type="entry name" value="HeLo"/>
    <property type="match status" value="1"/>
</dbReference>
<feature type="region of interest" description="Disordered" evidence="1">
    <location>
        <begin position="250"/>
        <end position="281"/>
    </location>
</feature>
<dbReference type="Gene3D" id="1.10.510.10">
    <property type="entry name" value="Transferase(Phosphotransferase) domain 1"/>
    <property type="match status" value="1"/>
</dbReference>
<dbReference type="PANTHER" id="PTHR37542:SF1">
    <property type="entry name" value="PRION-INHIBITION AND PROPAGATION HELO DOMAIN-CONTAINING PROTEIN"/>
    <property type="match status" value="1"/>
</dbReference>
<comment type="caution">
    <text evidence="3">The sequence shown here is derived from an EMBL/GenBank/DDBJ whole genome shotgun (WGS) entry which is preliminary data.</text>
</comment>
<feature type="domain" description="Prion-inhibition and propagation HeLo" evidence="2">
    <location>
        <begin position="5"/>
        <end position="211"/>
    </location>
</feature>
<organism evidence="3 4">
    <name type="scientific">Botrytis byssoidea</name>
    <dbReference type="NCBI Taxonomy" id="139641"/>
    <lineage>
        <taxon>Eukaryota</taxon>
        <taxon>Fungi</taxon>
        <taxon>Dikarya</taxon>
        <taxon>Ascomycota</taxon>
        <taxon>Pezizomycotina</taxon>
        <taxon>Leotiomycetes</taxon>
        <taxon>Helotiales</taxon>
        <taxon>Sclerotiniaceae</taxon>
        <taxon>Botrytis</taxon>
    </lineage>
</organism>
<evidence type="ECO:0000313" key="4">
    <source>
        <dbReference type="Proteomes" id="UP000710849"/>
    </source>
</evidence>
<evidence type="ECO:0000259" key="2">
    <source>
        <dbReference type="Pfam" id="PF14479"/>
    </source>
</evidence>